<dbReference type="Proteomes" id="UP000002016">
    <property type="component" value="Chromosome"/>
</dbReference>
<dbReference type="AlphaFoldDB" id="A8F506"/>
<evidence type="ECO:0000313" key="4">
    <source>
        <dbReference type="Proteomes" id="UP000002016"/>
    </source>
</evidence>
<reference evidence="3 4" key="1">
    <citation type="submission" date="2007-08" db="EMBL/GenBank/DDBJ databases">
        <title>Complete sequence of Thermotoga lettingae TMO.</title>
        <authorList>
            <consortium name="US DOE Joint Genome Institute"/>
            <person name="Copeland A."/>
            <person name="Lucas S."/>
            <person name="Lapidus A."/>
            <person name="Barry K."/>
            <person name="Glavina del Rio T."/>
            <person name="Dalin E."/>
            <person name="Tice H."/>
            <person name="Pitluck S."/>
            <person name="Foster B."/>
            <person name="Bruce D."/>
            <person name="Schmutz J."/>
            <person name="Larimer F."/>
            <person name="Land M."/>
            <person name="Hauser L."/>
            <person name="Kyrpides N."/>
            <person name="Mikhailova N."/>
            <person name="Nelson K."/>
            <person name="Gogarten J.P."/>
            <person name="Noll K."/>
            <person name="Richardson P."/>
        </authorList>
    </citation>
    <scope>NUCLEOTIDE SEQUENCE [LARGE SCALE GENOMIC DNA]</scope>
    <source>
        <strain evidence="4">ATCC BAA-301 / DSM 14385 / NBRC 107922 / TMO</strain>
    </source>
</reference>
<protein>
    <submittedName>
        <fullName evidence="3">Putative anti-sigma-28 factor, FlgM</fullName>
    </submittedName>
</protein>
<dbReference type="InterPro" id="IPR035890">
    <property type="entry name" value="Anti-sigma-28_factor_FlgM_sf"/>
</dbReference>
<dbReference type="STRING" id="416591.Tlet_0674"/>
<evidence type="ECO:0000313" key="3">
    <source>
        <dbReference type="EMBL" id="ABV33240.1"/>
    </source>
</evidence>
<sequence>MQEINRIGGPLQPQKAENVEKVEKKAKIKQSAPGESIDISLNIAEMIKTAKESPEIREQLVNEIKKAVEQNIYNIDVNRIARHLLREM</sequence>
<dbReference type="HOGENOM" id="CLU_169011_9_0_0"/>
<dbReference type="KEGG" id="tle:Tlet_0674"/>
<feature type="region of interest" description="Disordered" evidence="1">
    <location>
        <begin position="1"/>
        <end position="22"/>
    </location>
</feature>
<dbReference type="RefSeq" id="WP_012002721.1">
    <property type="nucleotide sequence ID" value="NC_009828.1"/>
</dbReference>
<dbReference type="Pfam" id="PF04316">
    <property type="entry name" value="FlgM"/>
    <property type="match status" value="1"/>
</dbReference>
<organism evidence="3 4">
    <name type="scientific">Pseudothermotoga lettingae (strain ATCC BAA-301 / DSM 14385 / NBRC 107922 / TMO)</name>
    <name type="common">Thermotoga lettingae</name>
    <dbReference type="NCBI Taxonomy" id="416591"/>
    <lineage>
        <taxon>Bacteria</taxon>
        <taxon>Thermotogati</taxon>
        <taxon>Thermotogota</taxon>
        <taxon>Thermotogae</taxon>
        <taxon>Thermotogales</taxon>
        <taxon>Thermotogaceae</taxon>
        <taxon>Pseudothermotoga</taxon>
    </lineage>
</organism>
<accession>A8F506</accession>
<proteinExistence type="predicted"/>
<dbReference type="EMBL" id="CP000812">
    <property type="protein sequence ID" value="ABV33240.1"/>
    <property type="molecule type" value="Genomic_DNA"/>
</dbReference>
<reference evidence="3 4" key="2">
    <citation type="journal article" date="2009" name="Proc. Natl. Acad. Sci. U.S.A.">
        <title>On the chimeric nature, thermophilic origin, and phylogenetic placement of the Thermotogales.</title>
        <authorList>
            <person name="Zhaxybayeva O."/>
            <person name="Swithers K.S."/>
            <person name="Lapierre P."/>
            <person name="Fournier G.P."/>
            <person name="Bickhart D.M."/>
            <person name="DeBoy R.T."/>
            <person name="Nelson K.E."/>
            <person name="Nesbo C.L."/>
            <person name="Doolittle W.F."/>
            <person name="Gogarten J.P."/>
            <person name="Noll K.M."/>
        </authorList>
    </citation>
    <scope>NUCLEOTIDE SEQUENCE [LARGE SCALE GENOMIC DNA]</scope>
    <source>
        <strain evidence="4">ATCC BAA-301 / DSM 14385 / NBRC 107922 / TMO</strain>
    </source>
</reference>
<keyword evidence="4" id="KW-1185">Reference proteome</keyword>
<dbReference type="SUPFAM" id="SSF101498">
    <property type="entry name" value="Anti-sigma factor FlgM"/>
    <property type="match status" value="1"/>
</dbReference>
<evidence type="ECO:0000256" key="1">
    <source>
        <dbReference type="SAM" id="MobiDB-lite"/>
    </source>
</evidence>
<name>A8F506_PSELT</name>
<feature type="domain" description="Anti-sigma-28 factor FlgM C-terminal" evidence="2">
    <location>
        <begin position="43"/>
        <end position="85"/>
    </location>
</feature>
<dbReference type="InterPro" id="IPR031316">
    <property type="entry name" value="FlgM_C"/>
</dbReference>
<evidence type="ECO:0000259" key="2">
    <source>
        <dbReference type="Pfam" id="PF04316"/>
    </source>
</evidence>
<gene>
    <name evidence="3" type="ordered locus">Tlet_0674</name>
</gene>